<dbReference type="GeneTree" id="ENSGT00940000167695"/>
<reference evidence="1 2" key="1">
    <citation type="submission" date="2008-02" db="EMBL/GenBank/DDBJ databases">
        <title>A 6x draft sequence assembly of the Pongo pygmaeus abelii genome.</title>
        <authorList>
            <person name="Wilson R.K."/>
            <person name="Mardis E."/>
        </authorList>
    </citation>
    <scope>NUCLEOTIDE SEQUENCE [LARGE SCALE GENOMIC DNA]</scope>
</reference>
<reference evidence="1" key="3">
    <citation type="submission" date="2025-09" db="UniProtKB">
        <authorList>
            <consortium name="Ensembl"/>
        </authorList>
    </citation>
    <scope>IDENTIFICATION</scope>
</reference>
<name>A0A8I5TXD9_PONAB</name>
<dbReference type="AlphaFoldDB" id="A0A8I5TXD9"/>
<evidence type="ECO:0000313" key="2">
    <source>
        <dbReference type="Proteomes" id="UP000001595"/>
    </source>
</evidence>
<organism evidence="1 2">
    <name type="scientific">Pongo abelii</name>
    <name type="common">Sumatran orangutan</name>
    <name type="synonym">Pongo pygmaeus abelii</name>
    <dbReference type="NCBI Taxonomy" id="9601"/>
    <lineage>
        <taxon>Eukaryota</taxon>
        <taxon>Metazoa</taxon>
        <taxon>Chordata</taxon>
        <taxon>Craniata</taxon>
        <taxon>Vertebrata</taxon>
        <taxon>Euteleostomi</taxon>
        <taxon>Mammalia</taxon>
        <taxon>Eutheria</taxon>
        <taxon>Euarchontoglires</taxon>
        <taxon>Primates</taxon>
        <taxon>Haplorrhini</taxon>
        <taxon>Catarrhini</taxon>
        <taxon>Hominidae</taxon>
        <taxon>Pongo</taxon>
    </lineage>
</organism>
<dbReference type="Proteomes" id="UP000001595">
    <property type="component" value="Chromosome 4"/>
</dbReference>
<reference evidence="1" key="2">
    <citation type="submission" date="2025-08" db="UniProtKB">
        <authorList>
            <consortium name="Ensembl"/>
        </authorList>
    </citation>
    <scope>IDENTIFICATION</scope>
</reference>
<proteinExistence type="predicted"/>
<sequence>MYFLSRGLALSPRLECSGTSIAHCSLEFLGLSDLPTSTSRVARTTGVSHHAQLIFFLFFVETGSIVWSCCQGWSQTPGLQRSSLFGLPRCWYYRHEPPWSTWTPFHRRQFPRQRLGLKQGRQFFILKKKYFHIYKIKRKIKKIEE</sequence>
<dbReference type="Ensembl" id="ENSPPYT00000037348.1">
    <property type="protein sequence ID" value="ENSPPYP00000037058.1"/>
    <property type="gene ID" value="ENSPPYG00000032084.1"/>
</dbReference>
<dbReference type="PANTHER" id="PTHR12138">
    <property type="entry name" value="PRIMATE-EXPANDED PROTEIN FAMILY"/>
    <property type="match status" value="1"/>
</dbReference>
<keyword evidence="2" id="KW-1185">Reference proteome</keyword>
<dbReference type="PANTHER" id="PTHR12138:SF162">
    <property type="entry name" value="CHROMOSOME UNDETERMINED SCAFFOLD_275, WHOLE GENOME SHOTGUN SEQUENCE"/>
    <property type="match status" value="1"/>
</dbReference>
<evidence type="ECO:0000313" key="1">
    <source>
        <dbReference type="Ensembl" id="ENSPPYP00000037058.1"/>
    </source>
</evidence>
<accession>A0A8I5TXD9</accession>
<protein>
    <submittedName>
        <fullName evidence="1">Uncharacterized protein</fullName>
    </submittedName>
</protein>